<evidence type="ECO:0000256" key="1">
    <source>
        <dbReference type="ARBA" id="ARBA00004613"/>
    </source>
</evidence>
<feature type="active site" description="Charge relay system" evidence="9 10">
    <location>
        <position position="506"/>
    </location>
</feature>
<dbReference type="InterPro" id="IPR000209">
    <property type="entry name" value="Peptidase_S8/S53_dom"/>
</dbReference>
<organism evidence="16 17">
    <name type="scientific">Gossypium anomalum</name>
    <dbReference type="NCBI Taxonomy" id="47600"/>
    <lineage>
        <taxon>Eukaryota</taxon>
        <taxon>Viridiplantae</taxon>
        <taxon>Streptophyta</taxon>
        <taxon>Embryophyta</taxon>
        <taxon>Tracheophyta</taxon>
        <taxon>Spermatophyta</taxon>
        <taxon>Magnoliopsida</taxon>
        <taxon>eudicotyledons</taxon>
        <taxon>Gunneridae</taxon>
        <taxon>Pentapetalae</taxon>
        <taxon>rosids</taxon>
        <taxon>malvids</taxon>
        <taxon>Malvales</taxon>
        <taxon>Malvaceae</taxon>
        <taxon>Malvoideae</taxon>
        <taxon>Gossypium</taxon>
    </lineage>
</organism>
<sequence length="1202" mass="129411">MGHLNYLHSLFLTSLLFTLRIHAASVNTYIVHMDKSFMPKVFASHHSWYSSIVDSLKSTNIPQSSPSFIYSYNSGAHGFSAVLSGDELETLKKSPGFVSAYLDRTVTVDTTHTPEFLSLNTYSGLWPASNYGEGTIIGVIDTGVWPESESYKDDGMSPVPSRWKGKCEEGQEFNSSMCNSKLIGAKYFNKGVIAANPGINISMNSARDAAGHGTHTSSTAGGNYVDGVSFFGYAKGTARGIAPRSKVAMYKVLWDEGRYSSDVLAGMDEAIDDGVDVISISMGFDGVPLYEDPIAIASFAAMEKGVIVSSSAGNWGPALGSLHNGMNCVSRRWGNHHRTDFFRDFALIYNKTFSACDSSVLLSNIPRGIIISDNIGSLYTQVREITVSRVQAAIFISDEPELFDMPCPGVVISTEDSHALIKYVASNKDATASIKFQETILGTKPAPAVASYTSRGPSPSYPGILKPDIMAPGSVVLAAYIPNNYAAKIGDYIFLSSNFTMLSGTSMACPHASGVAALLKGAHPEWSAAAIRSALVTTANPLDNTMKPIRDNGDANLTFASPLAMGAGQIDPNQALDPGLIYDATPQDYVNLMCTMNFTQKQIMTITRSKSYDCSNPSSDLSYPSFIALYDPNVPTTSVKIFNRTVTNVGEGSATYKVEIVQPEDSIIAVSPETLVFGKTDEKQSFRVSIKYRSNKTGKVSFGELVWIEANGKHKVRSPVVVSPVHKLIIILYKWTYQSCPKLEELYVATLASSSANLEAKTSVAIPSSKLIYSYNHVIQGFSASLTPAELEALKSTPGYKCQVDTTHSFKFLGLNSNTGAWPVSNFGKDIIIGVIDTGFNEDGMTDVPLRWRGECESGTQFNSSMCNKELIGARFFNKGVVAHNPNVTISMTSPRDTVGHGTHTSTTAMGNYVKDASYFGYAMGTARGMALGARVAIPYRNSHICRHREKHFRFYIRRKWPNGGPQMKTLPNGTPWVLTVAAGTMDRDFGATLSLGNKDTVDGVALFPGNFSSSQFPIKLGQKIVVCQDPGEEGSLSDQFNNIQAAGNIAGNSIFDFFTPSPFPAIFLEQKDGDSVVDYIKSNSDSKANIDFKITSLGTKPSPIVAISSSRGPSRSCPSVLKPAIMASGDLVLAAWPPNVGVARTSMACPHVSGVAALLKATYPDWSLAAIRSALMSTSNTIDNTGSPIKDMGAIIEILSV</sequence>
<feature type="active site" description="Charge relay system" evidence="10">
    <location>
        <position position="901"/>
    </location>
</feature>
<evidence type="ECO:0000256" key="11">
    <source>
        <dbReference type="RuleBase" id="RU003355"/>
    </source>
</evidence>
<dbReference type="EMBL" id="JAHUZN010000005">
    <property type="protein sequence ID" value="KAG8494139.1"/>
    <property type="molecule type" value="Genomic_DNA"/>
</dbReference>
<dbReference type="SUPFAM" id="SSF52743">
    <property type="entry name" value="Subtilisin-like"/>
    <property type="match status" value="2"/>
</dbReference>
<dbReference type="PROSITE" id="PS00138">
    <property type="entry name" value="SUBTILASE_SER"/>
    <property type="match status" value="1"/>
</dbReference>
<dbReference type="GO" id="GO:0004252">
    <property type="term" value="F:serine-type endopeptidase activity"/>
    <property type="evidence" value="ECO:0007669"/>
    <property type="project" value="UniProtKB-UniRule"/>
</dbReference>
<dbReference type="InterPro" id="IPR034197">
    <property type="entry name" value="Peptidases_S8_3"/>
</dbReference>
<dbReference type="FunFam" id="3.30.70.80:FF:000003">
    <property type="entry name" value="Subtilisin-like protease SBT1.9"/>
    <property type="match status" value="1"/>
</dbReference>
<feature type="domain" description="Peptidase S8/S53" evidence="13">
    <location>
        <begin position="1101"/>
        <end position="1181"/>
    </location>
</feature>
<evidence type="ECO:0000313" key="16">
    <source>
        <dbReference type="EMBL" id="KAG8494139.1"/>
    </source>
</evidence>
<reference evidence="16 17" key="1">
    <citation type="journal article" date="2021" name="bioRxiv">
        <title>The Gossypium anomalum genome as a resource for cotton improvement and evolutionary analysis of hybrid incompatibility.</title>
        <authorList>
            <person name="Grover C.E."/>
            <person name="Yuan D."/>
            <person name="Arick M.A."/>
            <person name="Miller E.R."/>
            <person name="Hu G."/>
            <person name="Peterson D.G."/>
            <person name="Wendel J.F."/>
            <person name="Udall J.A."/>
        </authorList>
    </citation>
    <scope>NUCLEOTIDE SEQUENCE [LARGE SCALE GENOMIC DNA]</scope>
    <source>
        <strain evidence="16">JFW-Udall</strain>
        <tissue evidence="16">Leaf</tissue>
    </source>
</reference>
<protein>
    <recommendedName>
        <fullName evidence="18">Subtilase</fullName>
    </recommendedName>
</protein>
<keyword evidence="8" id="KW-0325">Glycoprotein</keyword>
<evidence type="ECO:0000256" key="5">
    <source>
        <dbReference type="ARBA" id="ARBA00022729"/>
    </source>
</evidence>
<evidence type="ECO:0000259" key="14">
    <source>
        <dbReference type="Pfam" id="PF05922"/>
    </source>
</evidence>
<evidence type="ECO:0000256" key="10">
    <source>
        <dbReference type="PROSITE-ProRule" id="PRU01240"/>
    </source>
</evidence>
<dbReference type="Gene3D" id="2.60.40.2310">
    <property type="match status" value="1"/>
</dbReference>
<feature type="active site" description="Charge relay system" evidence="10">
    <location>
        <position position="837"/>
    </location>
</feature>
<evidence type="ECO:0008006" key="18">
    <source>
        <dbReference type="Google" id="ProtNLM"/>
    </source>
</evidence>
<dbReference type="InterPro" id="IPR037045">
    <property type="entry name" value="S8pro/Inhibitor_I9_sf"/>
</dbReference>
<name>A0A8J6D384_9ROSI</name>
<dbReference type="Pfam" id="PF17766">
    <property type="entry name" value="fn3_6"/>
    <property type="match status" value="1"/>
</dbReference>
<dbReference type="OrthoDB" id="968273at2759"/>
<dbReference type="Gene3D" id="3.30.70.80">
    <property type="entry name" value="Peptidase S8 propeptide/proteinase inhibitor I9"/>
    <property type="match status" value="2"/>
</dbReference>
<dbReference type="GO" id="GO:0005576">
    <property type="term" value="C:extracellular region"/>
    <property type="evidence" value="ECO:0007669"/>
    <property type="project" value="UniProtKB-SubCell"/>
</dbReference>
<keyword evidence="6 10" id="KW-0378">Hydrolase</keyword>
<dbReference type="PROSITE" id="PS00136">
    <property type="entry name" value="SUBTILASE_ASP"/>
    <property type="match status" value="1"/>
</dbReference>
<accession>A0A8J6D384</accession>
<dbReference type="Gene3D" id="3.40.50.200">
    <property type="entry name" value="Peptidase S8/S53 domain"/>
    <property type="match status" value="3"/>
</dbReference>
<evidence type="ECO:0000259" key="13">
    <source>
        <dbReference type="Pfam" id="PF00082"/>
    </source>
</evidence>
<feature type="signal peptide" evidence="12">
    <location>
        <begin position="1"/>
        <end position="23"/>
    </location>
</feature>
<dbReference type="Pfam" id="PF00082">
    <property type="entry name" value="Peptidase_S8"/>
    <property type="match status" value="2"/>
</dbReference>
<comment type="subcellular location">
    <subcellularLocation>
        <location evidence="1">Secreted</location>
    </subcellularLocation>
</comment>
<dbReference type="CDD" id="cd04852">
    <property type="entry name" value="Peptidases_S8_3"/>
    <property type="match status" value="1"/>
</dbReference>
<keyword evidence="17" id="KW-1185">Reference proteome</keyword>
<keyword evidence="5 12" id="KW-0732">Signal</keyword>
<evidence type="ECO:0000256" key="2">
    <source>
        <dbReference type="ARBA" id="ARBA00011073"/>
    </source>
</evidence>
<dbReference type="InterPro" id="IPR036852">
    <property type="entry name" value="Peptidase_S8/S53_dom_sf"/>
</dbReference>
<feature type="active site" description="Charge relay system" evidence="9 10">
    <location>
        <position position="212"/>
    </location>
</feature>
<dbReference type="PROSITE" id="PS51892">
    <property type="entry name" value="SUBTILASE"/>
    <property type="match status" value="2"/>
</dbReference>
<dbReference type="Gene3D" id="3.50.30.30">
    <property type="match status" value="2"/>
</dbReference>
<evidence type="ECO:0000256" key="3">
    <source>
        <dbReference type="ARBA" id="ARBA00022525"/>
    </source>
</evidence>
<evidence type="ECO:0000256" key="12">
    <source>
        <dbReference type="SAM" id="SignalP"/>
    </source>
</evidence>
<dbReference type="PANTHER" id="PTHR10795">
    <property type="entry name" value="PROPROTEIN CONVERTASE SUBTILISIN/KEXIN"/>
    <property type="match status" value="1"/>
</dbReference>
<dbReference type="FunFam" id="3.40.50.200:FF:000006">
    <property type="entry name" value="Subtilisin-like protease SBT1.5"/>
    <property type="match status" value="1"/>
</dbReference>
<evidence type="ECO:0000256" key="4">
    <source>
        <dbReference type="ARBA" id="ARBA00022670"/>
    </source>
</evidence>
<keyword evidence="4 10" id="KW-0645">Protease</keyword>
<feature type="domain" description="Peptidase S8/S53" evidence="13">
    <location>
        <begin position="132"/>
        <end position="545"/>
    </location>
</feature>
<dbReference type="InterPro" id="IPR010259">
    <property type="entry name" value="S8pro/Inhibitor_I9"/>
</dbReference>
<dbReference type="InterPro" id="IPR023828">
    <property type="entry name" value="Peptidase_S8_Ser-AS"/>
</dbReference>
<dbReference type="Pfam" id="PF05922">
    <property type="entry name" value="Inhibitor_I9"/>
    <property type="match status" value="2"/>
</dbReference>
<feature type="active site" description="Charge relay system" evidence="9 10">
    <location>
        <position position="141"/>
    </location>
</feature>
<comment type="caution">
    <text evidence="16">The sequence shown here is derived from an EMBL/GenBank/DDBJ whole genome shotgun (WGS) entry which is preliminary data.</text>
</comment>
<comment type="similarity">
    <text evidence="2 10 11">Belongs to the peptidase S8 family.</text>
</comment>
<dbReference type="InterPro" id="IPR023827">
    <property type="entry name" value="Peptidase_S8_Asp-AS"/>
</dbReference>
<evidence type="ECO:0000259" key="15">
    <source>
        <dbReference type="Pfam" id="PF17766"/>
    </source>
</evidence>
<proteinExistence type="inferred from homology"/>
<evidence type="ECO:0000256" key="8">
    <source>
        <dbReference type="ARBA" id="ARBA00023180"/>
    </source>
</evidence>
<dbReference type="GO" id="GO:0006508">
    <property type="term" value="P:proteolysis"/>
    <property type="evidence" value="ECO:0007669"/>
    <property type="project" value="UniProtKB-KW"/>
</dbReference>
<evidence type="ECO:0000313" key="17">
    <source>
        <dbReference type="Proteomes" id="UP000701853"/>
    </source>
</evidence>
<feature type="active site" description="Charge relay system" evidence="10">
    <location>
        <position position="1147"/>
    </location>
</feature>
<dbReference type="PRINTS" id="PR00723">
    <property type="entry name" value="SUBTILISIN"/>
</dbReference>
<evidence type="ECO:0000256" key="6">
    <source>
        <dbReference type="ARBA" id="ARBA00022801"/>
    </source>
</evidence>
<dbReference type="InterPro" id="IPR041469">
    <property type="entry name" value="Subtilisin-like_FN3"/>
</dbReference>
<keyword evidence="7 10" id="KW-0720">Serine protease</keyword>
<feature type="chain" id="PRO_5035255639" description="Subtilase" evidence="12">
    <location>
        <begin position="24"/>
        <end position="1202"/>
    </location>
</feature>
<evidence type="ECO:0000256" key="9">
    <source>
        <dbReference type="PIRSR" id="PIRSR615500-1"/>
    </source>
</evidence>
<evidence type="ECO:0000256" key="7">
    <source>
        <dbReference type="ARBA" id="ARBA00022825"/>
    </source>
</evidence>
<dbReference type="AlphaFoldDB" id="A0A8J6D384"/>
<gene>
    <name evidence="16" type="ORF">CXB51_011792</name>
</gene>
<dbReference type="InterPro" id="IPR015500">
    <property type="entry name" value="Peptidase_S8_subtilisin-rel"/>
</dbReference>
<keyword evidence="3" id="KW-0964">Secreted</keyword>
<feature type="domain" description="Inhibitor I9" evidence="14">
    <location>
        <begin position="28"/>
        <end position="108"/>
    </location>
</feature>
<dbReference type="InterPro" id="IPR045051">
    <property type="entry name" value="SBT"/>
</dbReference>
<feature type="domain" description="Subtilisin-like protease fibronectin type-III" evidence="15">
    <location>
        <begin position="620"/>
        <end position="722"/>
    </location>
</feature>
<feature type="domain" description="Inhibitor I9" evidence="14">
    <location>
        <begin position="759"/>
        <end position="800"/>
    </location>
</feature>
<dbReference type="Proteomes" id="UP000701853">
    <property type="component" value="Chromosome 5"/>
</dbReference>